<organism evidence="1">
    <name type="scientific">Homo sapiens</name>
    <name type="common">Human</name>
    <dbReference type="NCBI Taxonomy" id="9606"/>
    <lineage>
        <taxon>Eukaryota</taxon>
        <taxon>Metazoa</taxon>
        <taxon>Chordata</taxon>
        <taxon>Craniata</taxon>
        <taxon>Vertebrata</taxon>
        <taxon>Euteleostomi</taxon>
        <taxon>Mammalia</taxon>
        <taxon>Eutheria</taxon>
        <taxon>Euarchontoglires</taxon>
        <taxon>Primates</taxon>
        <taxon>Haplorrhini</taxon>
        <taxon>Catarrhini</taxon>
        <taxon>Hominidae</taxon>
        <taxon>Homo</taxon>
    </lineage>
</organism>
<accession>L8E9L6</accession>
<gene>
    <name evidence="1" type="primary">NR3C1</name>
</gene>
<dbReference type="EMBL" id="HF583546">
    <property type="protein sequence ID" value="CCQ43043.1"/>
    <property type="molecule type" value="Genomic_DNA"/>
</dbReference>
<dbReference type="ChiTaRS" id="NR3C1">
    <property type="organism name" value="human"/>
</dbReference>
<protein>
    <submittedName>
        <fullName evidence="1">Alternative protein NR3C1</fullName>
    </submittedName>
</protein>
<name>L8E9L6_HUMAN</name>
<dbReference type="AlphaFoldDB" id="L8E9L6"/>
<reference evidence="1" key="1">
    <citation type="journal article" date="2013" name="PLoS ONE">
        <title>Direct detection of alternative open reading frames translation products in human significantly expands the proteome.</title>
        <authorList>
            <person name="Vanderperre B."/>
            <person name="Lucier J.-F."/>
            <person name="Motard J."/>
            <person name="Tremblay G."/>
            <person name="Vanderperre S."/>
            <person name="Wisztorski M."/>
            <person name="Salzet M."/>
            <person name="Boisvert F.-M."/>
            <person name="Roucou X."/>
        </authorList>
    </citation>
    <scope>NUCLEOTIDE SEQUENCE</scope>
</reference>
<dbReference type="OrthoDB" id="5789523at2759"/>
<sequence length="55" mass="6429">MALSYQKTTKIDSNLQYSCQKKKKKSSYFVYICFSGELYRLCKLTVLTGIEHLVQ</sequence>
<proteinExistence type="predicted"/>
<evidence type="ECO:0000313" key="1">
    <source>
        <dbReference type="EMBL" id="CCQ43043.1"/>
    </source>
</evidence>